<evidence type="ECO:0000313" key="16">
    <source>
        <dbReference type="EMBL" id="EMF10895.1"/>
    </source>
</evidence>
<comment type="subcellular location">
    <subcellularLocation>
        <location evidence="2">Cell junction</location>
        <location evidence="2">Adherens junction</location>
    </subcellularLocation>
    <subcellularLocation>
        <location evidence="3">Cell membrane</location>
        <topology evidence="3">Multi-pass membrane protein</topology>
    </subcellularLocation>
    <subcellularLocation>
        <location evidence="1">Nucleus</location>
    </subcellularLocation>
</comment>
<dbReference type="GO" id="GO:0017022">
    <property type="term" value="F:myosin binding"/>
    <property type="evidence" value="ECO:0007669"/>
    <property type="project" value="InterPro"/>
</dbReference>
<feature type="region of interest" description="Disordered" evidence="13">
    <location>
        <begin position="609"/>
        <end position="630"/>
    </location>
</feature>
<evidence type="ECO:0000256" key="3">
    <source>
        <dbReference type="ARBA" id="ARBA00004651"/>
    </source>
</evidence>
<evidence type="ECO:0000256" key="13">
    <source>
        <dbReference type="SAM" id="MobiDB-lite"/>
    </source>
</evidence>
<keyword evidence="10" id="KW-0175">Coiled coil</keyword>
<evidence type="ECO:0000256" key="2">
    <source>
        <dbReference type="ARBA" id="ARBA00004536"/>
    </source>
</evidence>
<dbReference type="GO" id="GO:0098609">
    <property type="term" value="P:cell-cell adhesion"/>
    <property type="evidence" value="ECO:0007669"/>
    <property type="project" value="InterPro"/>
</dbReference>
<dbReference type="EMBL" id="KB456267">
    <property type="protein sequence ID" value="EMF10895.1"/>
    <property type="molecule type" value="Genomic_DNA"/>
</dbReference>
<dbReference type="HOGENOM" id="CLU_005766_2_0_1"/>
<evidence type="ECO:0000256" key="12">
    <source>
        <dbReference type="ARBA" id="ARBA00023242"/>
    </source>
</evidence>
<accession>N1QEN9</accession>
<keyword evidence="17" id="KW-1185">Reference proteome</keyword>
<evidence type="ECO:0000256" key="10">
    <source>
        <dbReference type="ARBA" id="ARBA00023054"/>
    </source>
</evidence>
<dbReference type="Proteomes" id="UP000016931">
    <property type="component" value="Unassembled WGS sequence"/>
</dbReference>
<name>N1QEN9_SPHMS</name>
<dbReference type="OrthoDB" id="21151at2759"/>
<evidence type="ECO:0000259" key="15">
    <source>
        <dbReference type="Pfam" id="PF12632"/>
    </source>
</evidence>
<proteinExistence type="inferred from homology"/>
<dbReference type="InterPro" id="IPR026858">
    <property type="entry name" value="Vezatin"/>
</dbReference>
<keyword evidence="7 14" id="KW-0812">Transmembrane</keyword>
<gene>
    <name evidence="16" type="ORF">SEPMUDRAFT_150849</name>
</gene>
<evidence type="ECO:0000256" key="1">
    <source>
        <dbReference type="ARBA" id="ARBA00004123"/>
    </source>
</evidence>
<evidence type="ECO:0000313" key="17">
    <source>
        <dbReference type="Proteomes" id="UP000016931"/>
    </source>
</evidence>
<dbReference type="OMA" id="DANTNML"/>
<evidence type="ECO:0000256" key="5">
    <source>
        <dbReference type="ARBA" id="ARBA00018125"/>
    </source>
</evidence>
<keyword evidence="11 14" id="KW-0472">Membrane</keyword>
<feature type="domain" description="Myosin-binding" evidence="15">
    <location>
        <begin position="163"/>
        <end position="442"/>
    </location>
</feature>
<evidence type="ECO:0000256" key="9">
    <source>
        <dbReference type="ARBA" id="ARBA00022989"/>
    </source>
</evidence>
<dbReference type="RefSeq" id="XP_016759016.1">
    <property type="nucleotide sequence ID" value="XM_016906436.1"/>
</dbReference>
<evidence type="ECO:0000256" key="14">
    <source>
        <dbReference type="SAM" id="Phobius"/>
    </source>
</evidence>
<reference evidence="16 17" key="1">
    <citation type="journal article" date="2012" name="PLoS Pathog.">
        <title>Diverse lifestyles and strategies of plant pathogenesis encoded in the genomes of eighteen Dothideomycetes fungi.</title>
        <authorList>
            <person name="Ohm R.A."/>
            <person name="Feau N."/>
            <person name="Henrissat B."/>
            <person name="Schoch C.L."/>
            <person name="Horwitz B.A."/>
            <person name="Barry K.W."/>
            <person name="Condon B.J."/>
            <person name="Copeland A.C."/>
            <person name="Dhillon B."/>
            <person name="Glaser F."/>
            <person name="Hesse C.N."/>
            <person name="Kosti I."/>
            <person name="LaButti K."/>
            <person name="Lindquist E.A."/>
            <person name="Lucas S."/>
            <person name="Salamov A.A."/>
            <person name="Bradshaw R.E."/>
            <person name="Ciuffetti L."/>
            <person name="Hamelin R.C."/>
            <person name="Kema G.H.J."/>
            <person name="Lawrence C."/>
            <person name="Scott J.A."/>
            <person name="Spatafora J.W."/>
            <person name="Turgeon B.G."/>
            <person name="de Wit P.J.G.M."/>
            <person name="Zhong S."/>
            <person name="Goodwin S.B."/>
            <person name="Grigoriev I.V."/>
        </authorList>
    </citation>
    <scope>NUCLEOTIDE SEQUENCE [LARGE SCALE GENOMIC DNA]</scope>
    <source>
        <strain evidence="16 17">SO2202</strain>
    </source>
</reference>
<dbReference type="PANTHER" id="PTHR15989:SF5">
    <property type="entry name" value="VEZATIN"/>
    <property type="match status" value="1"/>
</dbReference>
<organism evidence="16 17">
    <name type="scientific">Sphaerulina musiva (strain SO2202)</name>
    <name type="common">Poplar stem canker fungus</name>
    <name type="synonym">Septoria musiva</name>
    <dbReference type="NCBI Taxonomy" id="692275"/>
    <lineage>
        <taxon>Eukaryota</taxon>
        <taxon>Fungi</taxon>
        <taxon>Dikarya</taxon>
        <taxon>Ascomycota</taxon>
        <taxon>Pezizomycotina</taxon>
        <taxon>Dothideomycetes</taxon>
        <taxon>Dothideomycetidae</taxon>
        <taxon>Mycosphaerellales</taxon>
        <taxon>Mycosphaerellaceae</taxon>
        <taxon>Sphaerulina</taxon>
    </lineage>
</organism>
<keyword evidence="9 14" id="KW-1133">Transmembrane helix</keyword>
<dbReference type="GO" id="GO:0005886">
    <property type="term" value="C:plasma membrane"/>
    <property type="evidence" value="ECO:0007669"/>
    <property type="project" value="UniProtKB-SubCell"/>
</dbReference>
<dbReference type="STRING" id="692275.N1QEN9"/>
<dbReference type="GeneID" id="27903573"/>
<keyword evidence="8" id="KW-0965">Cell junction</keyword>
<evidence type="ECO:0000256" key="7">
    <source>
        <dbReference type="ARBA" id="ARBA00022692"/>
    </source>
</evidence>
<feature type="transmembrane region" description="Helical" evidence="14">
    <location>
        <begin position="150"/>
        <end position="170"/>
    </location>
</feature>
<comment type="similarity">
    <text evidence="4">Belongs to the vezatin family.</text>
</comment>
<sequence>METFHTDSPLAAYLEGEGTFEFDDHESDDRFPRTPENDLHADSFEQSFAPQARLAALPRVRIPQLIPVPPGKEPPKSAITRVHHAWSSAVNSRLGASDNAKFLEHFRYTIVASQLLNEYLDHGSLAPAAALATNLGLNGCSEETGKAKDTANIVGALSAATVAFALVYFLDWLRTRRVSRSRAAIVLGTVAIAAFMGYGYLRKQWLESLRHEAVDAATGLTTNWQAFELSSSSALAFVQEVELVSKGYRLSTPLPPASRIEESGAARRCAKLRAALYKAYAKTIPACIQAHTLLRTLIEADDIDRYFEIYDISHQDADEASGPDALRVLDDDGESLKSLRVLSYRAGVLRRVILCSLLALDADGGKLDFARWRAATNIMGELSKAVAGSAERIRLILSEMESFRLSSPALKGAHTPQREKMRGQVRKISALGTGIRGLQAKMQILREETNNSIEHSEDLTDLGPTLMAQYEAIGADLRELLQAWESGRQALQTNITRHERRISMASSGLRSPVSSIGGLTAVDEVMDGPADALKVLNGDGTKSHRSSLNTTSDEEEMVFEAVAMPRQRASTLLTREERITKMHEQRAKQQELRSQRDANTSMLRELESVINLRPKKDTPNGTHAPRITSL</sequence>
<evidence type="ECO:0000256" key="8">
    <source>
        <dbReference type="ARBA" id="ARBA00022949"/>
    </source>
</evidence>
<keyword evidence="6" id="KW-1003">Cell membrane</keyword>
<feature type="transmembrane region" description="Helical" evidence="14">
    <location>
        <begin position="182"/>
        <end position="201"/>
    </location>
</feature>
<dbReference type="GO" id="GO:0005634">
    <property type="term" value="C:nucleus"/>
    <property type="evidence" value="ECO:0007669"/>
    <property type="project" value="UniProtKB-SubCell"/>
</dbReference>
<protein>
    <recommendedName>
        <fullName evidence="5">Vezatin</fullName>
    </recommendedName>
</protein>
<evidence type="ECO:0000256" key="11">
    <source>
        <dbReference type="ARBA" id="ARBA00023136"/>
    </source>
</evidence>
<dbReference type="Pfam" id="PF12632">
    <property type="entry name" value="Vezatin"/>
    <property type="match status" value="1"/>
</dbReference>
<dbReference type="eggNOG" id="ENOG502QSNT">
    <property type="taxonomic scope" value="Eukaryota"/>
</dbReference>
<keyword evidence="12" id="KW-0539">Nucleus</keyword>
<evidence type="ECO:0000256" key="6">
    <source>
        <dbReference type="ARBA" id="ARBA00022475"/>
    </source>
</evidence>
<evidence type="ECO:0000256" key="4">
    <source>
        <dbReference type="ARBA" id="ARBA00007245"/>
    </source>
</evidence>
<dbReference type="AlphaFoldDB" id="N1QEN9"/>
<feature type="region of interest" description="Disordered" evidence="13">
    <location>
        <begin position="534"/>
        <end position="553"/>
    </location>
</feature>
<dbReference type="InterPro" id="IPR026859">
    <property type="entry name" value="Myosin-bd"/>
</dbReference>
<dbReference type="PANTHER" id="PTHR15989">
    <property type="entry name" value="VEZATIN"/>
    <property type="match status" value="1"/>
</dbReference>